<proteinExistence type="predicted"/>
<accession>A0A834HHT1</accession>
<reference evidence="1" key="1">
    <citation type="submission" date="2019-11" db="EMBL/GenBank/DDBJ databases">
        <authorList>
            <person name="Liu Y."/>
            <person name="Hou J."/>
            <person name="Li T.-Q."/>
            <person name="Guan C.-H."/>
            <person name="Wu X."/>
            <person name="Wu H.-Z."/>
            <person name="Ling F."/>
            <person name="Zhang R."/>
            <person name="Shi X.-G."/>
            <person name="Ren J.-P."/>
            <person name="Chen E.-F."/>
            <person name="Sun J.-M."/>
        </authorList>
    </citation>
    <scope>NUCLEOTIDE SEQUENCE</scope>
    <source>
        <strain evidence="1">Adult_tree_wgs_1</strain>
        <tissue evidence="1">Leaves</tissue>
    </source>
</reference>
<evidence type="ECO:0008006" key="3">
    <source>
        <dbReference type="Google" id="ProtNLM"/>
    </source>
</evidence>
<dbReference type="AlphaFoldDB" id="A0A834HHT1"/>
<dbReference type="InterPro" id="IPR036397">
    <property type="entry name" value="RNaseH_sf"/>
</dbReference>
<name>A0A834HHT1_RHOSS</name>
<organism evidence="1 2">
    <name type="scientific">Rhododendron simsii</name>
    <name type="common">Sims's rhododendron</name>
    <dbReference type="NCBI Taxonomy" id="118357"/>
    <lineage>
        <taxon>Eukaryota</taxon>
        <taxon>Viridiplantae</taxon>
        <taxon>Streptophyta</taxon>
        <taxon>Embryophyta</taxon>
        <taxon>Tracheophyta</taxon>
        <taxon>Spermatophyta</taxon>
        <taxon>Magnoliopsida</taxon>
        <taxon>eudicotyledons</taxon>
        <taxon>Gunneridae</taxon>
        <taxon>Pentapetalae</taxon>
        <taxon>asterids</taxon>
        <taxon>Ericales</taxon>
        <taxon>Ericaceae</taxon>
        <taxon>Ericoideae</taxon>
        <taxon>Rhodoreae</taxon>
        <taxon>Rhododendron</taxon>
    </lineage>
</organism>
<dbReference type="Proteomes" id="UP000626092">
    <property type="component" value="Unassembled WGS sequence"/>
</dbReference>
<sequence length="168" mass="19339">MDFISRLPKVDSMRSIMVVVDRFSKYAVFIPAPHKCPAEVAIDLFYKYVVKYFEFLKILQMIWILGSQIDGQTERINSLLEEYLWHYVTASQQNWVELLDSAQFCYYLHRSSLTGASPFELPSVQQPFTPHEVARSSTGGRCSAAYRFARAKQELLEEAQDSLAKAVK</sequence>
<protein>
    <recommendedName>
        <fullName evidence="3">Integrase catalytic domain-containing protein</fullName>
    </recommendedName>
</protein>
<dbReference type="OrthoDB" id="166633at2759"/>
<dbReference type="SUPFAM" id="SSF53098">
    <property type="entry name" value="Ribonuclease H-like"/>
    <property type="match status" value="1"/>
</dbReference>
<evidence type="ECO:0000313" key="1">
    <source>
        <dbReference type="EMBL" id="KAF7153438.1"/>
    </source>
</evidence>
<evidence type="ECO:0000313" key="2">
    <source>
        <dbReference type="Proteomes" id="UP000626092"/>
    </source>
</evidence>
<keyword evidence="2" id="KW-1185">Reference proteome</keyword>
<dbReference type="EMBL" id="WJXA01000001">
    <property type="protein sequence ID" value="KAF7153438.1"/>
    <property type="molecule type" value="Genomic_DNA"/>
</dbReference>
<dbReference type="PANTHER" id="PTHR45835">
    <property type="entry name" value="YALI0A06105P"/>
    <property type="match status" value="1"/>
</dbReference>
<gene>
    <name evidence="1" type="ORF">RHSIM_Rhsim01G0086500</name>
</gene>
<comment type="caution">
    <text evidence="1">The sequence shown here is derived from an EMBL/GenBank/DDBJ whole genome shotgun (WGS) entry which is preliminary data.</text>
</comment>
<dbReference type="GO" id="GO:0003676">
    <property type="term" value="F:nucleic acid binding"/>
    <property type="evidence" value="ECO:0007669"/>
    <property type="project" value="InterPro"/>
</dbReference>
<dbReference type="Gene3D" id="3.30.420.10">
    <property type="entry name" value="Ribonuclease H-like superfamily/Ribonuclease H"/>
    <property type="match status" value="2"/>
</dbReference>
<dbReference type="PANTHER" id="PTHR45835:SF107">
    <property type="entry name" value="INTEGRASE CATALYTIC DOMAIN-CONTAINING PROTEIN"/>
    <property type="match status" value="1"/>
</dbReference>
<dbReference type="InterPro" id="IPR012337">
    <property type="entry name" value="RNaseH-like_sf"/>
</dbReference>